<feature type="region of interest" description="Disordered" evidence="1">
    <location>
        <begin position="493"/>
        <end position="512"/>
    </location>
</feature>
<evidence type="ECO:0000313" key="4">
    <source>
        <dbReference type="EMBL" id="KAF7547728.1"/>
    </source>
</evidence>
<evidence type="ECO:0000313" key="5">
    <source>
        <dbReference type="Proteomes" id="UP000722485"/>
    </source>
</evidence>
<keyword evidence="5" id="KW-1185">Reference proteome</keyword>
<reference evidence="4" key="1">
    <citation type="submission" date="2020-03" db="EMBL/GenBank/DDBJ databases">
        <title>Draft Genome Sequence of Cylindrodendrum hubeiense.</title>
        <authorList>
            <person name="Buettner E."/>
            <person name="Kellner H."/>
        </authorList>
    </citation>
    <scope>NUCLEOTIDE SEQUENCE</scope>
    <source>
        <strain evidence="4">IHI 201604</strain>
    </source>
</reference>
<protein>
    <recommendedName>
        <fullName evidence="3">DUF7492 domain-containing protein</fullName>
    </recommendedName>
</protein>
<dbReference type="OrthoDB" id="64281at2759"/>
<accession>A0A9P5H6Z1</accession>
<gene>
    <name evidence="4" type="ORF">G7Z17_g7521</name>
</gene>
<feature type="chain" id="PRO_5040365403" description="DUF7492 domain-containing protein" evidence="2">
    <location>
        <begin position="26"/>
        <end position="526"/>
    </location>
</feature>
<dbReference type="EMBL" id="JAANBB010000169">
    <property type="protein sequence ID" value="KAF7547728.1"/>
    <property type="molecule type" value="Genomic_DNA"/>
</dbReference>
<dbReference type="Pfam" id="PF24320">
    <property type="entry name" value="DUF7492"/>
    <property type="match status" value="1"/>
</dbReference>
<feature type="compositionally biased region" description="Low complexity" evidence="1">
    <location>
        <begin position="332"/>
        <end position="352"/>
    </location>
</feature>
<dbReference type="Proteomes" id="UP000722485">
    <property type="component" value="Unassembled WGS sequence"/>
</dbReference>
<proteinExistence type="predicted"/>
<feature type="region of interest" description="Disordered" evidence="1">
    <location>
        <begin position="328"/>
        <end position="358"/>
    </location>
</feature>
<feature type="signal peptide" evidence="2">
    <location>
        <begin position="1"/>
        <end position="25"/>
    </location>
</feature>
<evidence type="ECO:0000259" key="3">
    <source>
        <dbReference type="Pfam" id="PF24320"/>
    </source>
</evidence>
<evidence type="ECO:0000256" key="2">
    <source>
        <dbReference type="SAM" id="SignalP"/>
    </source>
</evidence>
<organism evidence="4 5">
    <name type="scientific">Cylindrodendrum hubeiense</name>
    <dbReference type="NCBI Taxonomy" id="595255"/>
    <lineage>
        <taxon>Eukaryota</taxon>
        <taxon>Fungi</taxon>
        <taxon>Dikarya</taxon>
        <taxon>Ascomycota</taxon>
        <taxon>Pezizomycotina</taxon>
        <taxon>Sordariomycetes</taxon>
        <taxon>Hypocreomycetidae</taxon>
        <taxon>Hypocreales</taxon>
        <taxon>Nectriaceae</taxon>
        <taxon>Cylindrodendrum</taxon>
    </lineage>
</organism>
<keyword evidence="2" id="KW-0732">Signal</keyword>
<feature type="domain" description="DUF7492" evidence="3">
    <location>
        <begin position="23"/>
        <end position="236"/>
    </location>
</feature>
<feature type="compositionally biased region" description="Polar residues" evidence="1">
    <location>
        <begin position="498"/>
        <end position="507"/>
    </location>
</feature>
<dbReference type="AlphaFoldDB" id="A0A9P5H6Z1"/>
<sequence>MKITSKSATALVASALVALTPPVSAHSWVEYAKKLAKNGTMVGDIGYARGYVPRNSTDPVYTDSLPQNILPVSGQAAYSGNEILNKYQLEENPEFPMLEAAPGDYVALMHLENGHTTLPENQPNKPRNRGTIYFYGTTEPKDEEKLFDVHLLWNKNGTGGDGRGTLLATRNYDDGQCYQPNPGSISTQRATELSGQGAEHDQELACQSDIKLPDDLKVGDIYTIYWYWDWPDLNADAIDINATTDGKFPWAGTFMRGEKDPNGFTMAAIAKNESYSSVIDIKITDAGADSYSAKGSVALDYVPDQNIYSVGIKEQMENNFQVVVDGNGGDGDNTATPTATTKVTTPTASAPADGGSSDGVATVTVTQTVRPPASVTTVYVTVPAEAATEAPESTSTTTKTLVVTRSVTSGAAESVAAPSSTSTVTYTRTTHINAASSSQPASTYVLTLTTHINSPKSTTQSTSTVFKTLTTHITYASDTPTTVPGGQFRETPVPADSSVATSTNSNGGIVPTPFMRRRGNWAFGAF</sequence>
<comment type="caution">
    <text evidence="4">The sequence shown here is derived from an EMBL/GenBank/DDBJ whole genome shotgun (WGS) entry which is preliminary data.</text>
</comment>
<evidence type="ECO:0000256" key="1">
    <source>
        <dbReference type="SAM" id="MobiDB-lite"/>
    </source>
</evidence>
<name>A0A9P5H6Z1_9HYPO</name>
<dbReference type="InterPro" id="IPR055915">
    <property type="entry name" value="DUF7492"/>
</dbReference>